<keyword evidence="3" id="KW-1185">Reference proteome</keyword>
<sequence length="63" mass="7216">MRCTSSLGESSGLILTPSISHRLLGIQVSNHYMASMHRTSSFQHNERGLRDREVRESNNRQVF</sequence>
<evidence type="ECO:0000313" key="2">
    <source>
        <dbReference type="EMBL" id="KMT14814.1"/>
    </source>
</evidence>
<evidence type="ECO:0000256" key="1">
    <source>
        <dbReference type="SAM" id="MobiDB-lite"/>
    </source>
</evidence>
<feature type="compositionally biased region" description="Basic and acidic residues" evidence="1">
    <location>
        <begin position="44"/>
        <end position="63"/>
    </location>
</feature>
<gene>
    <name evidence="2" type="ORF">BVRB_3g065390</name>
</gene>
<dbReference type="Proteomes" id="UP000035740">
    <property type="component" value="Chromosome 3"/>
</dbReference>
<evidence type="ECO:0000313" key="3">
    <source>
        <dbReference type="Proteomes" id="UP000035740"/>
    </source>
</evidence>
<dbReference type="EMBL" id="KQ090066">
    <property type="protein sequence ID" value="KMT14814.1"/>
    <property type="molecule type" value="Genomic_DNA"/>
</dbReference>
<accession>A0A0J8CRZ2</accession>
<reference evidence="2 3" key="1">
    <citation type="journal article" date="2014" name="Nature">
        <title>The genome of the recently domesticated crop plant sugar beet (Beta vulgaris).</title>
        <authorList>
            <person name="Dohm J.C."/>
            <person name="Minoche A.E."/>
            <person name="Holtgrawe D."/>
            <person name="Capella-Gutierrez S."/>
            <person name="Zakrzewski F."/>
            <person name="Tafer H."/>
            <person name="Rupp O."/>
            <person name="Sorensen T.R."/>
            <person name="Stracke R."/>
            <person name="Reinhardt R."/>
            <person name="Goesmann A."/>
            <person name="Kraft T."/>
            <person name="Schulz B."/>
            <person name="Stadler P.F."/>
            <person name="Schmidt T."/>
            <person name="Gabaldon T."/>
            <person name="Lehrach H."/>
            <person name="Weisshaar B."/>
            <person name="Himmelbauer H."/>
        </authorList>
    </citation>
    <scope>NUCLEOTIDE SEQUENCE [LARGE SCALE GENOMIC DNA]</scope>
    <source>
        <tissue evidence="2">Taproot</tissue>
    </source>
</reference>
<dbReference type="Gramene" id="KMT14814">
    <property type="protein sequence ID" value="KMT14814"/>
    <property type="gene ID" value="BVRB_3g065390"/>
</dbReference>
<feature type="region of interest" description="Disordered" evidence="1">
    <location>
        <begin position="38"/>
        <end position="63"/>
    </location>
</feature>
<protein>
    <submittedName>
        <fullName evidence="2">Uncharacterized protein</fullName>
    </submittedName>
</protein>
<organism evidence="2 3">
    <name type="scientific">Beta vulgaris subsp. vulgaris</name>
    <name type="common">Beet</name>
    <dbReference type="NCBI Taxonomy" id="3555"/>
    <lineage>
        <taxon>Eukaryota</taxon>
        <taxon>Viridiplantae</taxon>
        <taxon>Streptophyta</taxon>
        <taxon>Embryophyta</taxon>
        <taxon>Tracheophyta</taxon>
        <taxon>Spermatophyta</taxon>
        <taxon>Magnoliopsida</taxon>
        <taxon>eudicotyledons</taxon>
        <taxon>Gunneridae</taxon>
        <taxon>Pentapetalae</taxon>
        <taxon>Caryophyllales</taxon>
        <taxon>Chenopodiaceae</taxon>
        <taxon>Betoideae</taxon>
        <taxon>Beta</taxon>
    </lineage>
</organism>
<proteinExistence type="predicted"/>
<name>A0A0J8CRZ2_BETVV</name>
<dbReference type="AlphaFoldDB" id="A0A0J8CRZ2"/>